<accession>A0A6C0K9N8</accession>
<protein>
    <recommendedName>
        <fullName evidence="2">Peptidase</fullName>
    </recommendedName>
</protein>
<sequence length="235" mass="27220">MDYLAAAEALDGYRAACKQNVMNWEAREGQGYEMDAISDQATNFLQVAANSIPLLGDSEIVILNSEADNGFPHTRPPNLICLPASLCKESEATEQFRITLAHEAIHVHQRMRPELWMNFCVAEGWTWIPDSTIPSELQERTRINPDTMARPFWAWETYLVPLPLFRPYRRPTLSNAVIEWYDIRSGSLAQEFPRTFLDKYGNEIHQPEHPYEIYAEKFSEHGVESVEELERRMMR</sequence>
<evidence type="ECO:0000313" key="1">
    <source>
        <dbReference type="EMBL" id="QHU12864.1"/>
    </source>
</evidence>
<dbReference type="EMBL" id="MN740810">
    <property type="protein sequence ID" value="QHU12864.1"/>
    <property type="molecule type" value="Genomic_DNA"/>
</dbReference>
<evidence type="ECO:0008006" key="2">
    <source>
        <dbReference type="Google" id="ProtNLM"/>
    </source>
</evidence>
<proteinExistence type="predicted"/>
<organism evidence="1">
    <name type="scientific">viral metagenome</name>
    <dbReference type="NCBI Taxonomy" id="1070528"/>
    <lineage>
        <taxon>unclassified sequences</taxon>
        <taxon>metagenomes</taxon>
        <taxon>organismal metagenomes</taxon>
    </lineage>
</organism>
<dbReference type="AlphaFoldDB" id="A0A6C0K9N8"/>
<reference evidence="1" key="1">
    <citation type="journal article" date="2020" name="Nature">
        <title>Giant virus diversity and host interactions through global metagenomics.</title>
        <authorList>
            <person name="Schulz F."/>
            <person name="Roux S."/>
            <person name="Paez-Espino D."/>
            <person name="Jungbluth S."/>
            <person name="Walsh D.A."/>
            <person name="Denef V.J."/>
            <person name="McMahon K.D."/>
            <person name="Konstantinidis K.T."/>
            <person name="Eloe-Fadrosh E.A."/>
            <person name="Kyrpides N.C."/>
            <person name="Woyke T."/>
        </authorList>
    </citation>
    <scope>NUCLEOTIDE SEQUENCE</scope>
    <source>
        <strain evidence="1">GVMAG-S-1101172-89</strain>
    </source>
</reference>
<name>A0A6C0K9N8_9ZZZZ</name>